<gene>
    <name evidence="1" type="ORF">GIB67_002159</name>
</gene>
<sequence>MSLMGGIPLLFIEYRRGYKISTINVKSPKQFLRPCINITTLEKNLYIKVFLMVFQLDFG</sequence>
<reference evidence="1 2" key="1">
    <citation type="journal article" date="2020" name="IScience">
        <title>Genome Sequencing of the Endangered Kingdonia uniflora (Circaeasteraceae, Ranunculales) Reveals Potential Mechanisms of Evolutionary Specialization.</title>
        <authorList>
            <person name="Sun Y."/>
            <person name="Deng T."/>
            <person name="Zhang A."/>
            <person name="Moore M.J."/>
            <person name="Landis J.B."/>
            <person name="Lin N."/>
            <person name="Zhang H."/>
            <person name="Zhang X."/>
            <person name="Huang J."/>
            <person name="Zhang X."/>
            <person name="Sun H."/>
            <person name="Wang H."/>
        </authorList>
    </citation>
    <scope>NUCLEOTIDE SEQUENCE [LARGE SCALE GENOMIC DNA]</scope>
    <source>
        <strain evidence="1">TB1705</strain>
        <tissue evidence="1">Leaf</tissue>
    </source>
</reference>
<comment type="caution">
    <text evidence="1">The sequence shown here is derived from an EMBL/GenBank/DDBJ whole genome shotgun (WGS) entry which is preliminary data.</text>
</comment>
<keyword evidence="2" id="KW-1185">Reference proteome</keyword>
<name>A0A7J7KWQ6_9MAGN</name>
<dbReference type="AlphaFoldDB" id="A0A7J7KWQ6"/>
<organism evidence="1 2">
    <name type="scientific">Kingdonia uniflora</name>
    <dbReference type="NCBI Taxonomy" id="39325"/>
    <lineage>
        <taxon>Eukaryota</taxon>
        <taxon>Viridiplantae</taxon>
        <taxon>Streptophyta</taxon>
        <taxon>Embryophyta</taxon>
        <taxon>Tracheophyta</taxon>
        <taxon>Spermatophyta</taxon>
        <taxon>Magnoliopsida</taxon>
        <taxon>Ranunculales</taxon>
        <taxon>Circaeasteraceae</taxon>
        <taxon>Kingdonia</taxon>
    </lineage>
</organism>
<evidence type="ECO:0000313" key="1">
    <source>
        <dbReference type="EMBL" id="KAF6134758.1"/>
    </source>
</evidence>
<evidence type="ECO:0000313" key="2">
    <source>
        <dbReference type="Proteomes" id="UP000541444"/>
    </source>
</evidence>
<dbReference type="Proteomes" id="UP000541444">
    <property type="component" value="Unassembled WGS sequence"/>
</dbReference>
<protein>
    <submittedName>
        <fullName evidence="1">Uncharacterized protein</fullName>
    </submittedName>
</protein>
<accession>A0A7J7KWQ6</accession>
<proteinExistence type="predicted"/>
<dbReference type="EMBL" id="JACGCM010002827">
    <property type="protein sequence ID" value="KAF6134758.1"/>
    <property type="molecule type" value="Genomic_DNA"/>
</dbReference>